<feature type="chain" id="PRO_5032922079" evidence="1">
    <location>
        <begin position="16"/>
        <end position="30"/>
    </location>
</feature>
<evidence type="ECO:0000313" key="2">
    <source>
        <dbReference type="EMBL" id="MQL98219.1"/>
    </source>
</evidence>
<sequence>MYGVLLAALLRCVLLIQIPSNATQAITMRN</sequence>
<proteinExistence type="predicted"/>
<keyword evidence="3" id="KW-1185">Reference proteome</keyword>
<accession>A0A843W4T9</accession>
<evidence type="ECO:0000313" key="3">
    <source>
        <dbReference type="Proteomes" id="UP000652761"/>
    </source>
</evidence>
<evidence type="ECO:0000256" key="1">
    <source>
        <dbReference type="SAM" id="SignalP"/>
    </source>
</evidence>
<dbReference type="EMBL" id="NMUH01002158">
    <property type="protein sequence ID" value="MQL98219.1"/>
    <property type="molecule type" value="Genomic_DNA"/>
</dbReference>
<organism evidence="2 3">
    <name type="scientific">Colocasia esculenta</name>
    <name type="common">Wild taro</name>
    <name type="synonym">Arum esculentum</name>
    <dbReference type="NCBI Taxonomy" id="4460"/>
    <lineage>
        <taxon>Eukaryota</taxon>
        <taxon>Viridiplantae</taxon>
        <taxon>Streptophyta</taxon>
        <taxon>Embryophyta</taxon>
        <taxon>Tracheophyta</taxon>
        <taxon>Spermatophyta</taxon>
        <taxon>Magnoliopsida</taxon>
        <taxon>Liliopsida</taxon>
        <taxon>Araceae</taxon>
        <taxon>Aroideae</taxon>
        <taxon>Colocasieae</taxon>
        <taxon>Colocasia</taxon>
    </lineage>
</organism>
<gene>
    <name evidence="2" type="ORF">Taro_030922</name>
</gene>
<name>A0A843W4T9_COLES</name>
<dbReference type="AlphaFoldDB" id="A0A843W4T9"/>
<protein>
    <submittedName>
        <fullName evidence="2">Uncharacterized protein</fullName>
    </submittedName>
</protein>
<dbReference type="Proteomes" id="UP000652761">
    <property type="component" value="Unassembled WGS sequence"/>
</dbReference>
<keyword evidence="1" id="KW-0732">Signal</keyword>
<feature type="non-terminal residue" evidence="2">
    <location>
        <position position="1"/>
    </location>
</feature>
<feature type="signal peptide" evidence="1">
    <location>
        <begin position="1"/>
        <end position="15"/>
    </location>
</feature>
<comment type="caution">
    <text evidence="2">The sequence shown here is derived from an EMBL/GenBank/DDBJ whole genome shotgun (WGS) entry which is preliminary data.</text>
</comment>
<reference evidence="2" key="1">
    <citation type="submission" date="2017-07" db="EMBL/GenBank/DDBJ databases">
        <title>Taro Niue Genome Assembly and Annotation.</title>
        <authorList>
            <person name="Atibalentja N."/>
            <person name="Keating K."/>
            <person name="Fields C.J."/>
        </authorList>
    </citation>
    <scope>NUCLEOTIDE SEQUENCE</scope>
    <source>
        <strain evidence="2">Niue_2</strain>
        <tissue evidence="2">Leaf</tissue>
    </source>
</reference>